<keyword evidence="2" id="KW-0479">Metal-binding</keyword>
<dbReference type="Pfam" id="PF25600">
    <property type="entry name" value="TRIM_CC"/>
    <property type="match status" value="1"/>
</dbReference>
<dbReference type="OrthoDB" id="6270329at2759"/>
<dbReference type="Gene3D" id="2.60.120.920">
    <property type="match status" value="1"/>
</dbReference>
<dbReference type="InterPro" id="IPR058030">
    <property type="entry name" value="TRIM8/14/16/25/29/45/65_CC"/>
</dbReference>
<dbReference type="CDD" id="cd16040">
    <property type="entry name" value="SPRY_PRY_SNTX"/>
    <property type="match status" value="1"/>
</dbReference>
<evidence type="ECO:0000256" key="1">
    <source>
        <dbReference type="ARBA" id="ARBA00022588"/>
    </source>
</evidence>
<evidence type="ECO:0000313" key="12">
    <source>
        <dbReference type="RefSeq" id="XP_031426029.1"/>
    </source>
</evidence>
<keyword evidence="7" id="KW-0175">Coiled coil</keyword>
<dbReference type="GO" id="GO:0005737">
    <property type="term" value="C:cytoplasm"/>
    <property type="evidence" value="ECO:0007669"/>
    <property type="project" value="UniProtKB-ARBA"/>
</dbReference>
<accession>A0A6P8FJ79</accession>
<dbReference type="Gene3D" id="3.30.40.10">
    <property type="entry name" value="Zinc/RING finger domain, C3HC4 (zinc finger)"/>
    <property type="match status" value="1"/>
</dbReference>
<gene>
    <name evidence="12" type="primary">LOC105888526</name>
</gene>
<sequence>MASNDQDSFSCPICLDLFQVPVTIPCGHSYCIGCIKGYFDQREDQGDTAQCPQCRKTFTTRPVLCKNTLIAEMVGKLREAQQTATSSSQNDAGTLEVECDVCGGKTSKAVKSCLVCLASYCETHLNLHNELNPGGKHRVVNVTGRMQDKICRRHHKLLEVFCCTDQQIICLLCTMDEHRGHKTVPAEAERTEKQKLLRETERKSRKRLHEREKEYLEVKKAMRTLTRSADAAVADNDRCFKDLIRSIERRRSEVKQLIRDQEKAEVSRAEGLLKRLEQEIDELKRRDVELEQLSHTEDHIHFLKSFQSVSDPCQSKDLSCISVNQGLSFEAVKKSVSSLKGQLENFCKEEVMKISAAVTGVHAILTEPVTREDFLQYSCHFTLDPNTPYRLLHLSEGNRRVEMRNEVQSYPDHPERFDSWWQVLCREGVSGRCYWEVEWSGECGVFIAVSYKSIGRKGEVNESRFGGNDQSWRLGLYNTSSSFWHNNKETKLPLVVSSRIGVYVNHKAGTLAFYSISDTMTLLHRDQTTFTHTLYPGFDLGSGSSVRLL</sequence>
<evidence type="ECO:0000256" key="7">
    <source>
        <dbReference type="SAM" id="Coils"/>
    </source>
</evidence>
<dbReference type="SUPFAM" id="SSF49899">
    <property type="entry name" value="Concanavalin A-like lectins/glucanases"/>
    <property type="match status" value="1"/>
</dbReference>
<dbReference type="RefSeq" id="XP_031426029.1">
    <property type="nucleotide sequence ID" value="XM_031570169.2"/>
</dbReference>
<dbReference type="SMART" id="SM00449">
    <property type="entry name" value="SPRY"/>
    <property type="match status" value="1"/>
</dbReference>
<reference evidence="12" key="1">
    <citation type="submission" date="2025-08" db="UniProtKB">
        <authorList>
            <consortium name="RefSeq"/>
        </authorList>
    </citation>
    <scope>IDENTIFICATION</scope>
</reference>
<dbReference type="Gene3D" id="3.30.160.60">
    <property type="entry name" value="Classic Zinc Finger"/>
    <property type="match status" value="1"/>
</dbReference>
<dbReference type="Pfam" id="PF13765">
    <property type="entry name" value="PRY"/>
    <property type="match status" value="1"/>
</dbReference>
<dbReference type="PROSITE" id="PS50089">
    <property type="entry name" value="ZF_RING_2"/>
    <property type="match status" value="1"/>
</dbReference>
<name>A0A6P8FJ79_CLUHA</name>
<dbReference type="PRINTS" id="PR01407">
    <property type="entry name" value="BUTYPHLNCDUF"/>
</dbReference>
<organism evidence="11 12">
    <name type="scientific">Clupea harengus</name>
    <name type="common">Atlantic herring</name>
    <dbReference type="NCBI Taxonomy" id="7950"/>
    <lineage>
        <taxon>Eukaryota</taxon>
        <taxon>Metazoa</taxon>
        <taxon>Chordata</taxon>
        <taxon>Craniata</taxon>
        <taxon>Vertebrata</taxon>
        <taxon>Euteleostomi</taxon>
        <taxon>Actinopterygii</taxon>
        <taxon>Neopterygii</taxon>
        <taxon>Teleostei</taxon>
        <taxon>Clupei</taxon>
        <taxon>Clupeiformes</taxon>
        <taxon>Clupeoidei</taxon>
        <taxon>Clupeidae</taxon>
        <taxon>Clupea</taxon>
    </lineage>
</organism>
<dbReference type="InterPro" id="IPR003877">
    <property type="entry name" value="SPRY_dom"/>
</dbReference>
<feature type="domain" description="B box-type" evidence="9">
    <location>
        <begin position="146"/>
        <end position="186"/>
    </location>
</feature>
<dbReference type="InterPro" id="IPR013320">
    <property type="entry name" value="ConA-like_dom_sf"/>
</dbReference>
<dbReference type="Pfam" id="PF00622">
    <property type="entry name" value="SPRY"/>
    <property type="match status" value="1"/>
</dbReference>
<dbReference type="SMART" id="SM00589">
    <property type="entry name" value="PRY"/>
    <property type="match status" value="1"/>
</dbReference>
<dbReference type="InterPro" id="IPR001870">
    <property type="entry name" value="B30.2/SPRY"/>
</dbReference>
<proteinExistence type="predicted"/>
<dbReference type="InterPro" id="IPR017907">
    <property type="entry name" value="Znf_RING_CS"/>
</dbReference>
<dbReference type="InterPro" id="IPR003879">
    <property type="entry name" value="Butyrophylin_SPRY"/>
</dbReference>
<dbReference type="InterPro" id="IPR001841">
    <property type="entry name" value="Znf_RING"/>
</dbReference>
<evidence type="ECO:0000259" key="8">
    <source>
        <dbReference type="PROSITE" id="PS50089"/>
    </source>
</evidence>
<evidence type="ECO:0000256" key="5">
    <source>
        <dbReference type="ARBA" id="ARBA00022859"/>
    </source>
</evidence>
<evidence type="ECO:0000259" key="9">
    <source>
        <dbReference type="PROSITE" id="PS50119"/>
    </source>
</evidence>
<dbReference type="PROSITE" id="PS50119">
    <property type="entry name" value="ZF_BBOX"/>
    <property type="match status" value="1"/>
</dbReference>
<feature type="domain" description="B30.2/SPRY" evidence="10">
    <location>
        <begin position="361"/>
        <end position="549"/>
    </location>
</feature>
<keyword evidence="4" id="KW-0862">Zinc</keyword>
<keyword evidence="5" id="KW-0391">Immunity</keyword>
<dbReference type="GO" id="GO:0045087">
    <property type="term" value="P:innate immune response"/>
    <property type="evidence" value="ECO:0007669"/>
    <property type="project" value="UniProtKB-KW"/>
</dbReference>
<dbReference type="SUPFAM" id="SSF57850">
    <property type="entry name" value="RING/U-box"/>
    <property type="match status" value="1"/>
</dbReference>
<dbReference type="GeneID" id="105888526"/>
<keyword evidence="1" id="KW-0399">Innate immunity</keyword>
<dbReference type="Gene3D" id="4.10.830.40">
    <property type="match status" value="1"/>
</dbReference>
<dbReference type="InterPro" id="IPR006574">
    <property type="entry name" value="PRY"/>
</dbReference>
<dbReference type="CDD" id="cd19769">
    <property type="entry name" value="Bbox2_TRIM16-like"/>
    <property type="match status" value="1"/>
</dbReference>
<dbReference type="InterPro" id="IPR013083">
    <property type="entry name" value="Znf_RING/FYVE/PHD"/>
</dbReference>
<keyword evidence="11" id="KW-1185">Reference proteome</keyword>
<dbReference type="KEGG" id="char:105888526"/>
<dbReference type="AlphaFoldDB" id="A0A6P8FJ79"/>
<dbReference type="InterPro" id="IPR000315">
    <property type="entry name" value="Znf_B-box"/>
</dbReference>
<evidence type="ECO:0000256" key="6">
    <source>
        <dbReference type="PROSITE-ProRule" id="PRU00024"/>
    </source>
</evidence>
<protein>
    <submittedName>
        <fullName evidence="12">Tripartite motif-containing protein 16-like</fullName>
    </submittedName>
</protein>
<dbReference type="SMART" id="SM00336">
    <property type="entry name" value="BBOX"/>
    <property type="match status" value="1"/>
</dbReference>
<dbReference type="SUPFAM" id="SSF57845">
    <property type="entry name" value="B-box zinc-binding domain"/>
    <property type="match status" value="1"/>
</dbReference>
<evidence type="ECO:0000313" key="11">
    <source>
        <dbReference type="Proteomes" id="UP000515152"/>
    </source>
</evidence>
<evidence type="ECO:0000256" key="4">
    <source>
        <dbReference type="ARBA" id="ARBA00022833"/>
    </source>
</evidence>
<dbReference type="PROSITE" id="PS50188">
    <property type="entry name" value="B302_SPRY"/>
    <property type="match status" value="1"/>
</dbReference>
<dbReference type="SMART" id="SM00184">
    <property type="entry name" value="RING"/>
    <property type="match status" value="1"/>
</dbReference>
<evidence type="ECO:0000256" key="2">
    <source>
        <dbReference type="ARBA" id="ARBA00022723"/>
    </source>
</evidence>
<keyword evidence="3 6" id="KW-0863">Zinc-finger</keyword>
<feature type="domain" description="RING-type" evidence="8">
    <location>
        <begin position="11"/>
        <end position="55"/>
    </location>
</feature>
<dbReference type="PROSITE" id="PS00518">
    <property type="entry name" value="ZF_RING_1"/>
    <property type="match status" value="1"/>
</dbReference>
<dbReference type="GO" id="GO:0008270">
    <property type="term" value="F:zinc ion binding"/>
    <property type="evidence" value="ECO:0007669"/>
    <property type="project" value="UniProtKB-KW"/>
</dbReference>
<evidence type="ECO:0000259" key="10">
    <source>
        <dbReference type="PROSITE" id="PS50188"/>
    </source>
</evidence>
<dbReference type="PANTHER" id="PTHR25465">
    <property type="entry name" value="B-BOX DOMAIN CONTAINING"/>
    <property type="match status" value="1"/>
</dbReference>
<dbReference type="InterPro" id="IPR043136">
    <property type="entry name" value="B30.2/SPRY_sf"/>
</dbReference>
<dbReference type="Pfam" id="PF15227">
    <property type="entry name" value="zf-C3HC4_4"/>
    <property type="match status" value="1"/>
</dbReference>
<feature type="coiled-coil region" evidence="7">
    <location>
        <begin position="244"/>
        <end position="293"/>
    </location>
</feature>
<dbReference type="Pfam" id="PF00643">
    <property type="entry name" value="zf-B_box"/>
    <property type="match status" value="1"/>
</dbReference>
<dbReference type="InterPro" id="IPR051051">
    <property type="entry name" value="E3_ubiq-ligase_TRIM/RNF"/>
</dbReference>
<dbReference type="PANTHER" id="PTHR25465:SF5">
    <property type="entry name" value="E3 UBIQUITIN_ISG15 LIGASE TRIM25-RELATED"/>
    <property type="match status" value="1"/>
</dbReference>
<dbReference type="Proteomes" id="UP000515152">
    <property type="component" value="Chromosome 7"/>
</dbReference>
<evidence type="ECO:0000256" key="3">
    <source>
        <dbReference type="ARBA" id="ARBA00022771"/>
    </source>
</evidence>